<dbReference type="Proteomes" id="UP001156237">
    <property type="component" value="Segment"/>
</dbReference>
<name>A0A9E8VDN5_9CAUD</name>
<dbReference type="EMBL" id="OP880253">
    <property type="protein sequence ID" value="WAE39621.1"/>
    <property type="molecule type" value="Genomic_DNA"/>
</dbReference>
<organism evidence="2 3">
    <name type="scientific">Methanophagales virus GBV302</name>
    <dbReference type="NCBI Taxonomy" id="2999281"/>
    <lineage>
        <taxon>Viruses</taxon>
        <taxon>Duplodnaviria</taxon>
        <taxon>Heunggongvirae</taxon>
        <taxon>Uroviricota</taxon>
        <taxon>Caudoviricetes</taxon>
        <taxon>Nakonvirales</taxon>
        <taxon>Ekchuahviridae</taxon>
        <taxon>Kukulkanvirus</taxon>
        <taxon>Kukulkanvirus mexicoense</taxon>
    </lineage>
</organism>
<feature type="region of interest" description="Disordered" evidence="1">
    <location>
        <begin position="102"/>
        <end position="123"/>
    </location>
</feature>
<evidence type="ECO:0000256" key="1">
    <source>
        <dbReference type="SAM" id="MobiDB-lite"/>
    </source>
</evidence>
<evidence type="ECO:0000313" key="2">
    <source>
        <dbReference type="EMBL" id="WAE39621.1"/>
    </source>
</evidence>
<proteinExistence type="predicted"/>
<protein>
    <submittedName>
        <fullName evidence="2">Uncharacterized protein</fullName>
    </submittedName>
</protein>
<gene>
    <name evidence="2" type="ORF">FHOMOCKG_00093</name>
</gene>
<evidence type="ECO:0000313" key="3">
    <source>
        <dbReference type="Proteomes" id="UP001156237"/>
    </source>
</evidence>
<keyword evidence="3" id="KW-1185">Reference proteome</keyword>
<accession>A0A9E8VDN5</accession>
<reference evidence="2 3" key="1">
    <citation type="submission" date="2022-10" db="EMBL/GenBank/DDBJ databases">
        <title>Evolutionary Diversification of Methanotrophic Ca. Methanophagales (ANME-1) and Their Expansive Virome.</title>
        <authorList>
            <person name="Laso-Perez R."/>
            <person name="Wu F."/>
            <person name="Cremiere A."/>
            <person name="Speth D.R."/>
            <person name="Magyar J.S."/>
            <person name="Krupovic M."/>
            <person name="Orphan V.J."/>
        </authorList>
    </citation>
    <scope>NUCLEOTIDE SEQUENCE [LARGE SCALE GENOMIC DNA]</scope>
</reference>
<sequence>MPRAKEEVMGYADDVYLMWLRNHIDYIKSIVEHLEGIYSVYLEIKQDANSDFGWIASDEFIEAMNEMKKYLDKIFADLLQHQKTIISGKLLWNEIKNQYEKEKKKADEEKKNSKREEVDPSFQ</sequence>